<comment type="caution">
    <text evidence="2">The sequence shown here is derived from an EMBL/GenBank/DDBJ whole genome shotgun (WGS) entry which is preliminary data.</text>
</comment>
<keyword evidence="3" id="KW-1185">Reference proteome</keyword>
<dbReference type="AlphaFoldDB" id="A0AAN9FNG8"/>
<reference evidence="2 3" key="1">
    <citation type="submission" date="2024-01" db="EMBL/GenBank/DDBJ databases">
        <title>The genomes of 5 underutilized Papilionoideae crops provide insights into root nodulation and disease resistance.</title>
        <authorList>
            <person name="Yuan L."/>
        </authorList>
    </citation>
    <scope>NUCLEOTIDE SEQUENCE [LARGE SCALE GENOMIC DNA]</scope>
    <source>
        <strain evidence="2">LY-2023</strain>
        <tissue evidence="2">Leaf</tissue>
    </source>
</reference>
<accession>A0AAN9FNG8</accession>
<evidence type="ECO:0000256" key="1">
    <source>
        <dbReference type="SAM" id="MobiDB-lite"/>
    </source>
</evidence>
<feature type="region of interest" description="Disordered" evidence="1">
    <location>
        <begin position="50"/>
        <end position="72"/>
    </location>
</feature>
<gene>
    <name evidence="2" type="ORF">RJT34_23236</name>
</gene>
<proteinExistence type="predicted"/>
<evidence type="ECO:0000313" key="3">
    <source>
        <dbReference type="Proteomes" id="UP001359559"/>
    </source>
</evidence>
<evidence type="ECO:0000313" key="2">
    <source>
        <dbReference type="EMBL" id="KAK7278211.1"/>
    </source>
</evidence>
<protein>
    <submittedName>
        <fullName evidence="2">Uncharacterized protein</fullName>
    </submittedName>
</protein>
<dbReference type="EMBL" id="JAYKXN010000006">
    <property type="protein sequence ID" value="KAK7278211.1"/>
    <property type="molecule type" value="Genomic_DNA"/>
</dbReference>
<sequence length="110" mass="12762">MVIRPRGLTVLQQAATSMVDLETYFNKEGNFRHIQYHQYRKRNERYYLPPEPDSWSLHRKPPLGDEASRGNKLGNTMLEVPHYRKPPLGLLVSNGFAEGIVNIKLWNPMA</sequence>
<name>A0AAN9FNG8_CLITE</name>
<organism evidence="2 3">
    <name type="scientific">Clitoria ternatea</name>
    <name type="common">Butterfly pea</name>
    <dbReference type="NCBI Taxonomy" id="43366"/>
    <lineage>
        <taxon>Eukaryota</taxon>
        <taxon>Viridiplantae</taxon>
        <taxon>Streptophyta</taxon>
        <taxon>Embryophyta</taxon>
        <taxon>Tracheophyta</taxon>
        <taxon>Spermatophyta</taxon>
        <taxon>Magnoliopsida</taxon>
        <taxon>eudicotyledons</taxon>
        <taxon>Gunneridae</taxon>
        <taxon>Pentapetalae</taxon>
        <taxon>rosids</taxon>
        <taxon>fabids</taxon>
        <taxon>Fabales</taxon>
        <taxon>Fabaceae</taxon>
        <taxon>Papilionoideae</taxon>
        <taxon>50 kb inversion clade</taxon>
        <taxon>NPAAA clade</taxon>
        <taxon>indigoferoid/millettioid clade</taxon>
        <taxon>Phaseoleae</taxon>
        <taxon>Clitoria</taxon>
    </lineage>
</organism>
<dbReference type="Proteomes" id="UP001359559">
    <property type="component" value="Unassembled WGS sequence"/>
</dbReference>